<dbReference type="WormBase" id="B0281.8c">
    <property type="protein sequence ID" value="CE54579"/>
    <property type="gene ID" value="WBGene00015114"/>
    <property type="gene designation" value="trim-21"/>
</dbReference>
<evidence type="ECO:0000313" key="2">
    <source>
        <dbReference type="Proteomes" id="UP000001940"/>
    </source>
</evidence>
<dbReference type="EMBL" id="BX284602">
    <property type="protein sequence ID" value="CAI9643045.1"/>
    <property type="molecule type" value="Genomic_DNA"/>
</dbReference>
<sequence length="307" mass="35853">MFIAYHFYYFKLKLKMQVPKCEICDDDFSSEEDGDHNPRNLKCSHTLCEGCIKKLLKNGRVVCPFCREPTEVPVYNIKSLHKNFSLIQMIKIVTKTTEVEKNWDNFPPKCVEHPYNVAEFACIESNCSSKNKLMCQTCEEFGAHKGHAKELLITKTDKFRKKLEFWINQLKLNIQNCTVKKNELEEAVVKSEQLLNIKVKKIKNHFDKIRQSVDKKEKGIIDETTAEATRIQKFNNEKITYLIDLQARHVKDIEAIEKQKNMTDIDLYNTGIDLPCFFGHLNIEVFRPADTKEMDIKLPNFKFEDGS</sequence>
<gene>
    <name evidence="1 3" type="primary">trim-21</name>
    <name evidence="3" type="ORF">B0281.8</name>
    <name evidence="1" type="ORF">CELE_B0281.8</name>
</gene>
<evidence type="ECO:0000313" key="3">
    <source>
        <dbReference type="WormBase" id="B0281.8c"/>
    </source>
</evidence>
<name>A0ACB0DP89_CAEEL</name>
<evidence type="ECO:0000313" key="1">
    <source>
        <dbReference type="EMBL" id="CAI9643045.1"/>
    </source>
</evidence>
<organism evidence="1 2">
    <name type="scientific">Caenorhabditis elegans</name>
    <dbReference type="NCBI Taxonomy" id="6239"/>
    <lineage>
        <taxon>Eukaryota</taxon>
        <taxon>Metazoa</taxon>
        <taxon>Ecdysozoa</taxon>
        <taxon>Nematoda</taxon>
        <taxon>Chromadorea</taxon>
        <taxon>Rhabditida</taxon>
        <taxon>Rhabditina</taxon>
        <taxon>Rhabditomorpha</taxon>
        <taxon>Rhabditoidea</taxon>
        <taxon>Rhabditidae</taxon>
        <taxon>Peloderinae</taxon>
        <taxon>Caenorhabditis</taxon>
    </lineage>
</organism>
<reference evidence="1 2" key="1">
    <citation type="journal article" date="1998" name="Science">
        <title>Genome sequence of the nematode C. elegans: a platform for investigating biology.</title>
        <authorList>
            <consortium name="The C. elegans sequencing consortium"/>
            <person name="Sulson J.E."/>
            <person name="Waterston R."/>
        </authorList>
    </citation>
    <scope>NUCLEOTIDE SEQUENCE [LARGE SCALE GENOMIC DNA]</scope>
    <source>
        <strain evidence="1 2">Bristol N2</strain>
    </source>
</reference>
<protein>
    <submittedName>
        <fullName evidence="1">E3 ubiquitin-protein ligase trim-21</fullName>
    </submittedName>
</protein>
<proteinExistence type="predicted"/>
<keyword evidence="2" id="KW-1185">Reference proteome</keyword>
<accession>A0ACB0DP89</accession>
<dbReference type="Proteomes" id="UP000001940">
    <property type="component" value="Chromosome II"/>
</dbReference>